<sequence length="1027" mass="109783">MPENSESSSLGTDNLLMNLKTALATLDEHSTLPEKSTMDAHTLPRSTNRNKLTLTTSPSLTNLGSSPKVTPTGDEFTDGERKTSKLSPGSGHSHTAPHTPLSPNACGQHLPPFTLTSPVKESQPGQTLKGVARTRDKGPPVHDSAGSDDDDYLGTGSVHRRRKKNSGLMDLAQFLKDTEPPPELDAHSAYSKGSVKAKKSNVFGNLRGITNRLNFSRPQMRFKKDNSKPSSPLTPTFRSTDGVPPSPATRPYTRMGSSPNTPQLQPIAKAAAQGSRNSEHYGDNSASTLSTEPVPVPPSKNALNDTSDNGRHNRSYSHSYGAGSVESHSSKDRCAKFTRRPSAGRVLDMPLPERSLSVTEVPIIPVSKDQSSISTSPSKSSTSLTRSRTWKLSHSTRNDHKSSTDPEGTIAPVAGKPSERVVYVRNFKKYDPSQNISQLPLADFVEADEGDEPSSTSAEAATGTDTTLSLQVPISGRAKSINQSLELPRIQASHSNPSEGTKLRLNRDHAHSVSSPSSAHPDRLPTIPARLSSVGAVGEMTPAQASRKPSNYSATSGSSNSLSIPFLEEAFARIPKLSRESSRNDDTQRQSSPSFEGLLQRVQNMAMGNHGNAAPQSISYELVAVEEIVNQSERRKQQYRKQWQDVISQESRLVVWLKSQNILLMDNYSLGSMSCSSVKSHLINANQSNDGTSHPGTISSFRSKELLDQIFSRSLPSFSETKSDIHEASLDSLVGSESDSFETAGSSSPTANSDSHLPLPGAVGINKSPRRLGGGSMGTDALAKPALPRRTVTPVKDWSGLPPPRNKNRPSKLRQSTSPIANHILQSPVDTTGDINRGFKSSPTEAKSLLAQTGVTVNQDGKTVANTEFQQPTHLAQSPMPPLPPMKRSAPSVTIDSTDGVAHSSLTPNVSLPSPSTGPSSTIHSTELGPSRTNDVCVSNFSLDNMVYTNQPSSSSTSNAGPSQLQSITSVLADNHGDSSSPRASSLDQASVYRTDISADFGLNIDFESGLEFSPGLAADSRKSSSP</sequence>
<feature type="compositionally biased region" description="Low complexity" evidence="1">
    <location>
        <begin position="911"/>
        <end position="926"/>
    </location>
</feature>
<proteinExistence type="predicted"/>
<comment type="caution">
    <text evidence="2">The sequence shown here is derived from an EMBL/GenBank/DDBJ whole genome shotgun (WGS) entry which is preliminary data.</text>
</comment>
<feature type="region of interest" description="Disordered" evidence="1">
    <location>
        <begin position="540"/>
        <end position="560"/>
    </location>
</feature>
<feature type="region of interest" description="Disordered" evidence="1">
    <location>
        <begin position="364"/>
        <end position="418"/>
    </location>
</feature>
<feature type="compositionally biased region" description="Polar residues" evidence="1">
    <location>
        <begin position="255"/>
        <end position="264"/>
    </location>
</feature>
<keyword evidence="3" id="KW-1185">Reference proteome</keyword>
<feature type="region of interest" description="Disordered" evidence="1">
    <location>
        <begin position="438"/>
        <end position="526"/>
    </location>
</feature>
<feature type="compositionally biased region" description="Polar residues" evidence="1">
    <location>
        <begin position="114"/>
        <end position="126"/>
    </location>
</feature>
<evidence type="ECO:0000256" key="1">
    <source>
        <dbReference type="SAM" id="MobiDB-lite"/>
    </source>
</evidence>
<dbReference type="AlphaFoldDB" id="A0A9W8E8F8"/>
<feature type="compositionally biased region" description="Basic and acidic residues" evidence="1">
    <location>
        <begin position="27"/>
        <end position="38"/>
    </location>
</feature>
<feature type="compositionally biased region" description="Low complexity" evidence="1">
    <location>
        <begin position="550"/>
        <end position="560"/>
    </location>
</feature>
<organism evidence="2 3">
    <name type="scientific">Dispira parvispora</name>
    <dbReference type="NCBI Taxonomy" id="1520584"/>
    <lineage>
        <taxon>Eukaryota</taxon>
        <taxon>Fungi</taxon>
        <taxon>Fungi incertae sedis</taxon>
        <taxon>Zoopagomycota</taxon>
        <taxon>Kickxellomycotina</taxon>
        <taxon>Dimargaritomycetes</taxon>
        <taxon>Dimargaritales</taxon>
        <taxon>Dimargaritaceae</taxon>
        <taxon>Dispira</taxon>
    </lineage>
</organism>
<accession>A0A9W8E8F8</accession>
<reference evidence="2" key="1">
    <citation type="submission" date="2022-07" db="EMBL/GenBank/DDBJ databases">
        <title>Phylogenomic reconstructions and comparative analyses of Kickxellomycotina fungi.</title>
        <authorList>
            <person name="Reynolds N.K."/>
            <person name="Stajich J.E."/>
            <person name="Barry K."/>
            <person name="Grigoriev I.V."/>
            <person name="Crous P."/>
            <person name="Smith M.E."/>
        </authorList>
    </citation>
    <scope>NUCLEOTIDE SEQUENCE</scope>
    <source>
        <strain evidence="2">RSA 1196</strain>
    </source>
</reference>
<feature type="compositionally biased region" description="Polar residues" evidence="1">
    <location>
        <begin position="453"/>
        <end position="472"/>
    </location>
</feature>
<feature type="compositionally biased region" description="Polar residues" evidence="1">
    <location>
        <begin position="736"/>
        <end position="755"/>
    </location>
</feature>
<feature type="region of interest" description="Disordered" evidence="1">
    <location>
        <begin position="872"/>
        <end position="933"/>
    </location>
</feature>
<name>A0A9W8E8F8_9FUNG</name>
<feature type="compositionally biased region" description="Polar residues" evidence="1">
    <location>
        <begin position="813"/>
        <end position="833"/>
    </location>
</feature>
<feature type="compositionally biased region" description="Polar residues" evidence="1">
    <location>
        <begin position="228"/>
        <end position="239"/>
    </location>
</feature>
<dbReference type="EMBL" id="JANBPY010000252">
    <property type="protein sequence ID" value="KAJ1967966.1"/>
    <property type="molecule type" value="Genomic_DNA"/>
</dbReference>
<dbReference type="OrthoDB" id="5576440at2759"/>
<feature type="region of interest" description="Disordered" evidence="1">
    <location>
        <begin position="736"/>
        <end position="833"/>
    </location>
</feature>
<feature type="region of interest" description="Disordered" evidence="1">
    <location>
        <begin position="27"/>
        <end position="351"/>
    </location>
</feature>
<feature type="compositionally biased region" description="Basic and acidic residues" evidence="1">
    <location>
        <begin position="501"/>
        <end position="511"/>
    </location>
</feature>
<dbReference type="Proteomes" id="UP001150925">
    <property type="component" value="Unassembled WGS sequence"/>
</dbReference>
<feature type="compositionally biased region" description="Low complexity" evidence="1">
    <location>
        <begin position="371"/>
        <end position="393"/>
    </location>
</feature>
<evidence type="ECO:0000313" key="3">
    <source>
        <dbReference type="Proteomes" id="UP001150925"/>
    </source>
</evidence>
<feature type="compositionally biased region" description="Low complexity" evidence="1">
    <location>
        <begin position="52"/>
        <end position="66"/>
    </location>
</feature>
<gene>
    <name evidence="2" type="ORF">IWQ62_001534</name>
</gene>
<protein>
    <submittedName>
        <fullName evidence="2">Uncharacterized protein</fullName>
    </submittedName>
</protein>
<evidence type="ECO:0000313" key="2">
    <source>
        <dbReference type="EMBL" id="KAJ1967966.1"/>
    </source>
</evidence>